<name>A0A821TH95_9BILA</name>
<proteinExistence type="predicted"/>
<evidence type="ECO:0000313" key="1">
    <source>
        <dbReference type="EMBL" id="CAF4875265.1"/>
    </source>
</evidence>
<evidence type="ECO:0000313" key="2">
    <source>
        <dbReference type="EMBL" id="CAF4875506.1"/>
    </source>
</evidence>
<reference evidence="2" key="1">
    <citation type="submission" date="2021-02" db="EMBL/GenBank/DDBJ databases">
        <authorList>
            <person name="Nowell W R."/>
        </authorList>
    </citation>
    <scope>NUCLEOTIDE SEQUENCE</scope>
</reference>
<organism evidence="2 3">
    <name type="scientific">Rotaria socialis</name>
    <dbReference type="NCBI Taxonomy" id="392032"/>
    <lineage>
        <taxon>Eukaryota</taxon>
        <taxon>Metazoa</taxon>
        <taxon>Spiralia</taxon>
        <taxon>Gnathifera</taxon>
        <taxon>Rotifera</taxon>
        <taxon>Eurotatoria</taxon>
        <taxon>Bdelloidea</taxon>
        <taxon>Philodinida</taxon>
        <taxon>Philodinidae</taxon>
        <taxon>Rotaria</taxon>
    </lineage>
</organism>
<accession>A0A821TH95</accession>
<comment type="caution">
    <text evidence="2">The sequence shown here is derived from an EMBL/GenBank/DDBJ whole genome shotgun (WGS) entry which is preliminary data.</text>
</comment>
<gene>
    <name evidence="1" type="ORF">UJA718_LOCUS44460</name>
    <name evidence="2" type="ORF">UJA718_LOCUS44469</name>
</gene>
<protein>
    <recommendedName>
        <fullName evidence="4">Dystrophin</fullName>
    </recommendedName>
</protein>
<dbReference type="Proteomes" id="UP000663873">
    <property type="component" value="Unassembled WGS sequence"/>
</dbReference>
<evidence type="ECO:0008006" key="4">
    <source>
        <dbReference type="Google" id="ProtNLM"/>
    </source>
</evidence>
<dbReference type="EMBL" id="CAJOBP010068771">
    <property type="protein sequence ID" value="CAF4875506.1"/>
    <property type="molecule type" value="Genomic_DNA"/>
</dbReference>
<sequence length="68" mass="8156">LRELDSLNNWVTNFINESKATDEQTIKLAVIERQQHFDELIKYCHANNHEVKEKLKNLIKMWNQLTSM</sequence>
<dbReference type="EMBL" id="CAJOBP010068697">
    <property type="protein sequence ID" value="CAF4875265.1"/>
    <property type="molecule type" value="Genomic_DNA"/>
</dbReference>
<evidence type="ECO:0000313" key="3">
    <source>
        <dbReference type="Proteomes" id="UP000663873"/>
    </source>
</evidence>
<keyword evidence="3" id="KW-1185">Reference proteome</keyword>
<feature type="non-terminal residue" evidence="2">
    <location>
        <position position="68"/>
    </location>
</feature>
<dbReference type="AlphaFoldDB" id="A0A821TH95"/>
<feature type="non-terminal residue" evidence="2">
    <location>
        <position position="1"/>
    </location>
</feature>